<evidence type="ECO:0000313" key="4">
    <source>
        <dbReference type="Proteomes" id="UP000800093"/>
    </source>
</evidence>
<feature type="compositionally biased region" description="Basic and acidic residues" evidence="1">
    <location>
        <begin position="266"/>
        <end position="281"/>
    </location>
</feature>
<proteinExistence type="predicted"/>
<evidence type="ECO:0000259" key="2">
    <source>
        <dbReference type="PROSITE" id="PS50812"/>
    </source>
</evidence>
<feature type="region of interest" description="Disordered" evidence="1">
    <location>
        <begin position="266"/>
        <end position="390"/>
    </location>
</feature>
<sequence length="557" mass="60595">MADQVNAAVAVDIMKPVEEITRAAELSTESAVAEAKPGNDDAAPTGEAGEGKVPSAKAQKIATDETITTDPKTDDTTAEDESAPAEAAINGTPASAKKAANGRRKSGPAVPEHKKKTPNKKKKAAPELHLDVMPGQLWFVAMKGYPPWPVIICDEGMLPETLLSKRPVSAKRIDGTYRPDFEAGGKNAKDRRYPIMFLGTNEFAWQVNTDLQPLVVEDIKKDVSSGNQGKKSKALWDAYQIAAEDHDINWFKEMLNDHEKAVQADVEEKAAAEAKKQEKKEKAARRKSAAAAEESEDDEMEGAGDEDVSSTKKAKLSKKRKKDAESDGEQEKPAKTPKVRLTNKAKDVSVSKSKKEPKPKKAKAKSDSEEVEVSKPEEKPLTEAERLEKREKSVLYLRHRLQKGFLSRDQAPKEEEMESMNVYLKQLEEHPDLEAKVIKQTKVHKVLKAILKLDSIPKEDEYHFKKRSGDLLNTWNRALAADVEALGDASAEPATNGVKHENKSGTAETAAAKSGETTKEADGDGDVLMADAKDETSATKADAATNAEGAAAETTVA</sequence>
<feature type="region of interest" description="Disordered" evidence="1">
    <location>
        <begin position="490"/>
        <end position="557"/>
    </location>
</feature>
<dbReference type="SMART" id="SM00293">
    <property type="entry name" value="PWWP"/>
    <property type="match status" value="1"/>
</dbReference>
<dbReference type="Pfam" id="PF00855">
    <property type="entry name" value="PWWP"/>
    <property type="match status" value="1"/>
</dbReference>
<feature type="compositionally biased region" description="Basic residues" evidence="1">
    <location>
        <begin position="312"/>
        <end position="321"/>
    </location>
</feature>
<dbReference type="InterPro" id="IPR000313">
    <property type="entry name" value="PWWP_dom"/>
</dbReference>
<protein>
    <recommendedName>
        <fullName evidence="2">PWWP domain-containing protein</fullName>
    </recommendedName>
</protein>
<dbReference type="EMBL" id="ML986579">
    <property type="protein sequence ID" value="KAF2270614.1"/>
    <property type="molecule type" value="Genomic_DNA"/>
</dbReference>
<dbReference type="Gene3D" id="2.30.30.140">
    <property type="match status" value="1"/>
</dbReference>
<evidence type="ECO:0000313" key="3">
    <source>
        <dbReference type="EMBL" id="KAF2270614.1"/>
    </source>
</evidence>
<reference evidence="4" key="1">
    <citation type="journal article" date="2020" name="Stud. Mycol.">
        <title>101 Dothideomycetes genomes: A test case for predicting lifestyles and emergence of pathogens.</title>
        <authorList>
            <person name="Haridas S."/>
            <person name="Albert R."/>
            <person name="Binder M."/>
            <person name="Bloem J."/>
            <person name="LaButti K."/>
            <person name="Salamov A."/>
            <person name="Andreopoulos B."/>
            <person name="Baker S."/>
            <person name="Barry K."/>
            <person name="Bills G."/>
            <person name="Bluhm B."/>
            <person name="Cannon C."/>
            <person name="Castanera R."/>
            <person name="Culley D."/>
            <person name="Daum C."/>
            <person name="Ezra D."/>
            <person name="Gonzalez J."/>
            <person name="Henrissat B."/>
            <person name="Kuo A."/>
            <person name="Liang C."/>
            <person name="Lipzen A."/>
            <person name="Lutzoni F."/>
            <person name="Magnuson J."/>
            <person name="Mondo S."/>
            <person name="Nolan M."/>
            <person name="Ohm R."/>
            <person name="Pangilinan J."/>
            <person name="Park H.-J."/>
            <person name="Ramirez L."/>
            <person name="Alfaro M."/>
            <person name="Sun H."/>
            <person name="Tritt A."/>
            <person name="Yoshinaga Y."/>
            <person name="Zwiers L.-H."/>
            <person name="Turgeon B."/>
            <person name="Goodwin S."/>
            <person name="Spatafora J."/>
            <person name="Crous P."/>
            <person name="Grigoriev I."/>
        </authorList>
    </citation>
    <scope>NUCLEOTIDE SEQUENCE [LARGE SCALE GENOMIC DNA]</scope>
    <source>
        <strain evidence="4">CBS 304.66</strain>
    </source>
</reference>
<keyword evidence="4" id="KW-1185">Reference proteome</keyword>
<dbReference type="OrthoDB" id="62853at2759"/>
<feature type="compositionally biased region" description="Low complexity" evidence="1">
    <location>
        <begin position="538"/>
        <end position="557"/>
    </location>
</feature>
<feature type="compositionally biased region" description="Basic and acidic residues" evidence="1">
    <location>
        <begin position="322"/>
        <end position="334"/>
    </location>
</feature>
<feature type="compositionally biased region" description="Basic and acidic residues" evidence="1">
    <location>
        <begin position="344"/>
        <end position="356"/>
    </location>
</feature>
<evidence type="ECO:0000256" key="1">
    <source>
        <dbReference type="SAM" id="MobiDB-lite"/>
    </source>
</evidence>
<feature type="region of interest" description="Disordered" evidence="1">
    <location>
        <begin position="25"/>
        <end position="124"/>
    </location>
</feature>
<feature type="compositionally biased region" description="Basic residues" evidence="1">
    <location>
        <begin position="113"/>
        <end position="123"/>
    </location>
</feature>
<organism evidence="3 4">
    <name type="scientific">Lojkania enalia</name>
    <dbReference type="NCBI Taxonomy" id="147567"/>
    <lineage>
        <taxon>Eukaryota</taxon>
        <taxon>Fungi</taxon>
        <taxon>Dikarya</taxon>
        <taxon>Ascomycota</taxon>
        <taxon>Pezizomycotina</taxon>
        <taxon>Dothideomycetes</taxon>
        <taxon>Pleosporomycetidae</taxon>
        <taxon>Pleosporales</taxon>
        <taxon>Pleosporales incertae sedis</taxon>
        <taxon>Lojkania</taxon>
    </lineage>
</organism>
<accession>A0A9P4NCB7</accession>
<feature type="domain" description="PWWP" evidence="2">
    <location>
        <begin position="134"/>
        <end position="217"/>
    </location>
</feature>
<comment type="caution">
    <text evidence="3">The sequence shown here is derived from an EMBL/GenBank/DDBJ whole genome shotgun (WGS) entry which is preliminary data.</text>
</comment>
<dbReference type="AlphaFoldDB" id="A0A9P4NCB7"/>
<feature type="compositionally biased region" description="Basic and acidic residues" evidence="1">
    <location>
        <begin position="364"/>
        <end position="390"/>
    </location>
</feature>
<dbReference type="Proteomes" id="UP000800093">
    <property type="component" value="Unassembled WGS sequence"/>
</dbReference>
<feature type="compositionally biased region" description="Acidic residues" evidence="1">
    <location>
        <begin position="293"/>
        <end position="308"/>
    </location>
</feature>
<name>A0A9P4NCB7_9PLEO</name>
<dbReference type="PROSITE" id="PS50812">
    <property type="entry name" value="PWWP"/>
    <property type="match status" value="1"/>
</dbReference>
<gene>
    <name evidence="3" type="ORF">CC78DRAFT_596243</name>
</gene>
<dbReference type="SUPFAM" id="SSF63748">
    <property type="entry name" value="Tudor/PWWP/MBT"/>
    <property type="match status" value="1"/>
</dbReference>